<evidence type="ECO:0000256" key="10">
    <source>
        <dbReference type="PIRSR" id="PIRSR634016-4"/>
    </source>
</evidence>
<evidence type="ECO:0000259" key="14">
    <source>
        <dbReference type="Pfam" id="PF17900"/>
    </source>
</evidence>
<evidence type="ECO:0000313" key="16">
    <source>
        <dbReference type="Proteomes" id="UP000007797"/>
    </source>
</evidence>
<dbReference type="FunFam" id="2.60.40.1730:FF:000002">
    <property type="entry name" value="Aminopeptidase"/>
    <property type="match status" value="1"/>
</dbReference>
<dbReference type="STRING" id="1054147.F4PZH2"/>
<comment type="cofactor">
    <cofactor evidence="9 11">
        <name>Zn(2+)</name>
        <dbReference type="ChEBI" id="CHEBI:29105"/>
    </cofactor>
    <text evidence="9 11">Binds 1 zinc ion per subunit.</text>
</comment>
<evidence type="ECO:0000256" key="1">
    <source>
        <dbReference type="ARBA" id="ARBA00010136"/>
    </source>
</evidence>
<feature type="binding site" evidence="9">
    <location>
        <position position="315"/>
    </location>
    <ligand>
        <name>Zn(2+)</name>
        <dbReference type="ChEBI" id="CHEBI:29105"/>
        <note>catalytic</note>
    </ligand>
</feature>
<dbReference type="Pfam" id="PF17900">
    <property type="entry name" value="Peptidase_M1_N"/>
    <property type="match status" value="1"/>
</dbReference>
<evidence type="ECO:0000259" key="12">
    <source>
        <dbReference type="Pfam" id="PF01433"/>
    </source>
</evidence>
<dbReference type="Gene3D" id="2.60.40.1910">
    <property type="match status" value="1"/>
</dbReference>
<dbReference type="InterPro" id="IPR034016">
    <property type="entry name" value="M1_APN-typ"/>
</dbReference>
<dbReference type="Gene3D" id="1.10.390.10">
    <property type="entry name" value="Neutral Protease Domain 2"/>
    <property type="match status" value="1"/>
</dbReference>
<sequence length="876" mass="100039">MSSYLEDKGDRLVLPDLVIPNRYLLEYKSIDLKQFTFSGTVSIELQVKRATNKIILHAIEIDVKDALIKQQSVTHEEKAIKVEYDTKDEVAIITFAKELVVGSVATLVINFSGMLNDKLKGFYRSPYIVSGETRYMGVTQFEATDARRAFPCFDEPALKAEFDILITIPQHLTAISNQPESSTLVNGDGTHTISFVRTPKMSTYIVAFAIGEFEFVEGKTKSGIVTRIYQLIGKEEKGDFALEVAVKVLDFFEDYFQIPYPLRKIDHLAVGAFAFGAMENFSLIIYRESALLTSSKTSLKTKQRIANVIGHELAHQWFGNLVTMDWWSQLWLNEGFASYMGVMVTDRLFPEWNQWLDCEFRTDVMDLDGLESSHPIEVKVHESSQITEIFDAISYKKGASVIQMLDFRYGDAFRQGLNHYLTKFAWQNANTQDLWDSISLKANDNVKDFIDNYTKITGYPVITFSLIPSSPSSSKTSTTLSYLVSQRKFNYLKKDTTQQQDTWKCFIPIQKASSKKGEFQSVLLDPSKKDSVIFKVEKGEWFKPNYKESGYYRIQYNKEIIAALVPAIESLEISSVDRLGILVDTFALSRSCQTPINVFMDLVASYKNETECLVWTHIVDKLTLILNIVYDQPYKDLLKTFIVQLVVPIYNRLGFNNKDGEPSNDSLLRAKINSCLGLLGYEPVVDECKKRFDLYYNGTQPLSNDLASVVLTTVVRHGDETVLDKVIQLHKKASAVAEKNSLLLCMGVSQIPHCVEKALTYSLDPNHVKTQDTYMVWFGIGNDQRDVAFKYFADNFDKIDAIFKQNMLYARLITSSLPRRLPEQELIAKEKFLLHDKSLPLCLRTIKQSIESITINNHWFNYFSSDLSNWFKNQNK</sequence>
<dbReference type="EMBL" id="GL883016">
    <property type="protein sequence ID" value="EGG19201.1"/>
    <property type="molecule type" value="Genomic_DNA"/>
</dbReference>
<dbReference type="Pfam" id="PF01433">
    <property type="entry name" value="Peptidase_M1"/>
    <property type="match status" value="1"/>
</dbReference>
<feature type="domain" description="Aminopeptidase N-like N-terminal" evidence="14">
    <location>
        <begin position="20"/>
        <end position="205"/>
    </location>
</feature>
<protein>
    <recommendedName>
        <fullName evidence="11">Aminopeptidase</fullName>
        <ecNumber evidence="11">3.4.11.-</ecNumber>
    </recommendedName>
</protein>
<organism evidence="15 16">
    <name type="scientific">Cavenderia fasciculata</name>
    <name type="common">Slime mold</name>
    <name type="synonym">Dictyostelium fasciculatum</name>
    <dbReference type="NCBI Taxonomy" id="261658"/>
    <lineage>
        <taxon>Eukaryota</taxon>
        <taxon>Amoebozoa</taxon>
        <taxon>Evosea</taxon>
        <taxon>Eumycetozoa</taxon>
        <taxon>Dictyostelia</taxon>
        <taxon>Acytosteliales</taxon>
        <taxon>Cavenderiaceae</taxon>
        <taxon>Cavenderia</taxon>
    </lineage>
</organism>
<dbReference type="GO" id="GO:0042277">
    <property type="term" value="F:peptide binding"/>
    <property type="evidence" value="ECO:0007669"/>
    <property type="project" value="TreeGrafter"/>
</dbReference>
<evidence type="ECO:0000256" key="2">
    <source>
        <dbReference type="ARBA" id="ARBA00022438"/>
    </source>
</evidence>
<dbReference type="PANTHER" id="PTHR11533">
    <property type="entry name" value="PROTEASE M1 ZINC METALLOPROTEASE"/>
    <property type="match status" value="1"/>
</dbReference>
<dbReference type="GO" id="GO:0016020">
    <property type="term" value="C:membrane"/>
    <property type="evidence" value="ECO:0007669"/>
    <property type="project" value="TreeGrafter"/>
</dbReference>
<dbReference type="GO" id="GO:0005615">
    <property type="term" value="C:extracellular space"/>
    <property type="evidence" value="ECO:0007669"/>
    <property type="project" value="TreeGrafter"/>
</dbReference>
<dbReference type="Gene3D" id="2.60.40.1730">
    <property type="entry name" value="tricorn interacting facor f3 domain"/>
    <property type="match status" value="1"/>
</dbReference>
<evidence type="ECO:0000313" key="15">
    <source>
        <dbReference type="EMBL" id="EGG19201.1"/>
    </source>
</evidence>
<evidence type="ECO:0000256" key="11">
    <source>
        <dbReference type="RuleBase" id="RU364040"/>
    </source>
</evidence>
<dbReference type="GO" id="GO:0070006">
    <property type="term" value="F:metalloaminopeptidase activity"/>
    <property type="evidence" value="ECO:0007669"/>
    <property type="project" value="TreeGrafter"/>
</dbReference>
<dbReference type="AlphaFoldDB" id="F4PZH2"/>
<dbReference type="MEROPS" id="M01.A31"/>
<keyword evidence="7 11" id="KW-0482">Metalloprotease</keyword>
<dbReference type="Pfam" id="PF11838">
    <property type="entry name" value="ERAP1_C"/>
    <property type="match status" value="1"/>
</dbReference>
<dbReference type="GO" id="GO:0008270">
    <property type="term" value="F:zinc ion binding"/>
    <property type="evidence" value="ECO:0007669"/>
    <property type="project" value="UniProtKB-UniRule"/>
</dbReference>
<evidence type="ECO:0000256" key="5">
    <source>
        <dbReference type="ARBA" id="ARBA00022801"/>
    </source>
</evidence>
<feature type="site" description="Transition state stabilizer" evidence="10">
    <location>
        <position position="395"/>
    </location>
</feature>
<dbReference type="CDD" id="cd09601">
    <property type="entry name" value="M1_APN-Q_like"/>
    <property type="match status" value="1"/>
</dbReference>
<dbReference type="SUPFAM" id="SSF63737">
    <property type="entry name" value="Leukotriene A4 hydrolase N-terminal domain"/>
    <property type="match status" value="1"/>
</dbReference>
<dbReference type="InterPro" id="IPR045357">
    <property type="entry name" value="Aminopeptidase_N-like_N"/>
</dbReference>
<keyword evidence="4 9" id="KW-0479">Metal-binding</keyword>
<evidence type="ECO:0000259" key="13">
    <source>
        <dbReference type="Pfam" id="PF11838"/>
    </source>
</evidence>
<dbReference type="KEGG" id="dfa:DFA_02449"/>
<gene>
    <name evidence="15" type="ORF">DFA_02449</name>
</gene>
<dbReference type="Proteomes" id="UP000007797">
    <property type="component" value="Unassembled WGS sequence"/>
</dbReference>
<dbReference type="GO" id="GO:0043171">
    <property type="term" value="P:peptide catabolic process"/>
    <property type="evidence" value="ECO:0007669"/>
    <property type="project" value="TreeGrafter"/>
</dbReference>
<dbReference type="GeneID" id="14871160"/>
<keyword evidence="16" id="KW-1185">Reference proteome</keyword>
<dbReference type="EC" id="3.4.11.-" evidence="11"/>
<evidence type="ECO:0000256" key="6">
    <source>
        <dbReference type="ARBA" id="ARBA00022833"/>
    </source>
</evidence>
<dbReference type="Gene3D" id="1.25.50.20">
    <property type="match status" value="1"/>
</dbReference>
<name>F4PZH2_CACFS</name>
<dbReference type="GO" id="GO:0005737">
    <property type="term" value="C:cytoplasm"/>
    <property type="evidence" value="ECO:0007669"/>
    <property type="project" value="TreeGrafter"/>
</dbReference>
<proteinExistence type="inferred from homology"/>
<keyword evidence="5 11" id="KW-0378">Hydrolase</keyword>
<dbReference type="InterPro" id="IPR050344">
    <property type="entry name" value="Peptidase_M1_aminopeptidases"/>
</dbReference>
<evidence type="ECO:0000256" key="3">
    <source>
        <dbReference type="ARBA" id="ARBA00022670"/>
    </source>
</evidence>
<dbReference type="InterPro" id="IPR027268">
    <property type="entry name" value="Peptidase_M4/M1_CTD_sf"/>
</dbReference>
<dbReference type="InterPro" id="IPR024571">
    <property type="entry name" value="ERAP1-like_C_dom"/>
</dbReference>
<accession>F4PZH2</accession>
<keyword evidence="2 11" id="KW-0031">Aminopeptidase</keyword>
<feature type="binding site" evidence="9">
    <location>
        <position position="311"/>
    </location>
    <ligand>
        <name>Zn(2+)</name>
        <dbReference type="ChEBI" id="CHEBI:29105"/>
        <note>catalytic</note>
    </ligand>
</feature>
<keyword evidence="6 9" id="KW-0862">Zinc</keyword>
<dbReference type="PANTHER" id="PTHR11533:SF174">
    <property type="entry name" value="PUROMYCIN-SENSITIVE AMINOPEPTIDASE-RELATED"/>
    <property type="match status" value="1"/>
</dbReference>
<dbReference type="InterPro" id="IPR014782">
    <property type="entry name" value="Peptidase_M1_dom"/>
</dbReference>
<dbReference type="InterPro" id="IPR001930">
    <property type="entry name" value="Peptidase_M1"/>
</dbReference>
<dbReference type="PRINTS" id="PR00756">
    <property type="entry name" value="ALADIPTASE"/>
</dbReference>
<dbReference type="OrthoDB" id="15827at2759"/>
<feature type="active site" description="Proton acceptor" evidence="8">
    <location>
        <position position="312"/>
    </location>
</feature>
<evidence type="ECO:0000256" key="4">
    <source>
        <dbReference type="ARBA" id="ARBA00022723"/>
    </source>
</evidence>
<reference evidence="16" key="1">
    <citation type="journal article" date="2011" name="Genome Res.">
        <title>Phylogeny-wide analysis of social amoeba genomes highlights ancient origins for complex intercellular communication.</title>
        <authorList>
            <person name="Heidel A.J."/>
            <person name="Lawal H.M."/>
            <person name="Felder M."/>
            <person name="Schilde C."/>
            <person name="Helps N.R."/>
            <person name="Tunggal B."/>
            <person name="Rivero F."/>
            <person name="John U."/>
            <person name="Schleicher M."/>
            <person name="Eichinger L."/>
            <person name="Platzer M."/>
            <person name="Noegel A.A."/>
            <person name="Schaap P."/>
            <person name="Gloeckner G."/>
        </authorList>
    </citation>
    <scope>NUCLEOTIDE SEQUENCE [LARGE SCALE GENOMIC DNA]</scope>
    <source>
        <strain evidence="16">SH3</strain>
    </source>
</reference>
<keyword evidence="3 11" id="KW-0645">Protease</keyword>
<evidence type="ECO:0000256" key="8">
    <source>
        <dbReference type="PIRSR" id="PIRSR634016-1"/>
    </source>
</evidence>
<dbReference type="FunFam" id="1.10.390.10:FF:000001">
    <property type="entry name" value="Aminopeptidase"/>
    <property type="match status" value="1"/>
</dbReference>
<dbReference type="GO" id="GO:0006508">
    <property type="term" value="P:proteolysis"/>
    <property type="evidence" value="ECO:0007669"/>
    <property type="project" value="UniProtKB-KW"/>
</dbReference>
<feature type="domain" description="ERAP1-like C-terminal" evidence="13">
    <location>
        <begin position="541"/>
        <end position="854"/>
    </location>
</feature>
<dbReference type="RefSeq" id="XP_004366834.1">
    <property type="nucleotide sequence ID" value="XM_004366777.1"/>
</dbReference>
<dbReference type="OMA" id="SHAIELW"/>
<feature type="binding site" evidence="9">
    <location>
        <position position="334"/>
    </location>
    <ligand>
        <name>Zn(2+)</name>
        <dbReference type="ChEBI" id="CHEBI:29105"/>
        <note>catalytic</note>
    </ligand>
</feature>
<dbReference type="InterPro" id="IPR042097">
    <property type="entry name" value="Aminopeptidase_N-like_N_sf"/>
</dbReference>
<evidence type="ECO:0000256" key="7">
    <source>
        <dbReference type="ARBA" id="ARBA00023049"/>
    </source>
</evidence>
<evidence type="ECO:0000256" key="9">
    <source>
        <dbReference type="PIRSR" id="PIRSR634016-3"/>
    </source>
</evidence>
<feature type="domain" description="Peptidase M1 membrane alanine aminopeptidase" evidence="12">
    <location>
        <begin position="240"/>
        <end position="453"/>
    </location>
</feature>
<comment type="similarity">
    <text evidence="1 11">Belongs to the peptidase M1 family.</text>
</comment>
<dbReference type="SUPFAM" id="SSF55486">
    <property type="entry name" value="Metalloproteases ('zincins'), catalytic domain"/>
    <property type="match status" value="1"/>
</dbReference>